<keyword evidence="2" id="KW-0963">Cytoplasm</keyword>
<evidence type="ECO:0000256" key="5">
    <source>
        <dbReference type="ARBA" id="ARBA00034865"/>
    </source>
</evidence>
<organism evidence="6">
    <name type="scientific">Melanopsichium pennsylvanicum 4</name>
    <dbReference type="NCBI Taxonomy" id="1398559"/>
    <lineage>
        <taxon>Eukaryota</taxon>
        <taxon>Fungi</taxon>
        <taxon>Dikarya</taxon>
        <taxon>Basidiomycota</taxon>
        <taxon>Ustilaginomycotina</taxon>
        <taxon>Ustilaginomycetes</taxon>
        <taxon>Ustilaginales</taxon>
        <taxon>Ustilaginaceae</taxon>
        <taxon>Melanopsichium</taxon>
    </lineage>
</organism>
<accession>A0A077RDW6</accession>
<evidence type="ECO:0000256" key="3">
    <source>
        <dbReference type="ARBA" id="ARBA00023212"/>
    </source>
</evidence>
<dbReference type="AlphaFoldDB" id="A0A077RDW6"/>
<evidence type="ECO:0000256" key="4">
    <source>
        <dbReference type="ARBA" id="ARBA00034706"/>
    </source>
</evidence>
<dbReference type="Gene3D" id="2.160.10.10">
    <property type="entry name" value="Hexapeptide repeat proteins"/>
    <property type="match status" value="1"/>
</dbReference>
<dbReference type="InterPro" id="IPR011004">
    <property type="entry name" value="Trimer_LpxA-like_sf"/>
</dbReference>
<dbReference type="Pfam" id="PF21711">
    <property type="entry name" value="DCTN5"/>
    <property type="match status" value="1"/>
</dbReference>
<keyword evidence="3" id="KW-0206">Cytoskeleton</keyword>
<dbReference type="PANTHER" id="PTHR46126">
    <property type="entry name" value="DYNACTIN SUBUNIT 5"/>
    <property type="match status" value="1"/>
</dbReference>
<comment type="subcellular location">
    <subcellularLocation>
        <location evidence="1">Cytoplasm</location>
        <location evidence="1">Cytoskeleton</location>
    </subcellularLocation>
</comment>
<proteinExistence type="inferred from homology"/>
<dbReference type="InterPro" id="IPR047125">
    <property type="entry name" value="DCTN5"/>
</dbReference>
<comment type="similarity">
    <text evidence="4">Belongs to the dynactin subunits 5/6 family. Dynactin subunit 5 subfamily.</text>
</comment>
<name>A0A077RDW6_9BASI</name>
<dbReference type="EMBL" id="HG529683">
    <property type="protein sequence ID" value="CDI56359.1"/>
    <property type="molecule type" value="Genomic_DNA"/>
</dbReference>
<dbReference type="CDD" id="cd03359">
    <property type="entry name" value="LbH_Dynactin_5"/>
    <property type="match status" value="1"/>
</dbReference>
<dbReference type="PANTHER" id="PTHR46126:SF1">
    <property type="entry name" value="DYNACTIN SUBUNIT 5"/>
    <property type="match status" value="1"/>
</dbReference>
<evidence type="ECO:0000313" key="6">
    <source>
        <dbReference type="EMBL" id="CDI56359.1"/>
    </source>
</evidence>
<dbReference type="GO" id="GO:0005869">
    <property type="term" value="C:dynactin complex"/>
    <property type="evidence" value="ECO:0007669"/>
    <property type="project" value="TreeGrafter"/>
</dbReference>
<reference evidence="6" key="1">
    <citation type="journal article" date="2014" name="Genome Biol. Evol.">
        <title>Gene Loss Rather Than Gene Gain Is Associated with a Host Jump from Monocots to Dicots in the Smut Fungus Melanopsichium pennsylvanicum.</title>
        <authorList>
            <person name="Sharma R."/>
            <person name="Mishra B."/>
            <person name="Runge F."/>
            <person name="Thines M."/>
        </authorList>
    </citation>
    <scope>NUCLEOTIDE SEQUENCE</scope>
    <source>
        <strain evidence="6">4</strain>
    </source>
</reference>
<protein>
    <recommendedName>
        <fullName evidence="5">Dynactin subunit 5</fullName>
    </recommendedName>
</protein>
<sequence length="218" mass="23510">MRQSNDFQASEPQPSSSFCITPGLSPRPYISSSITGSDMPSTIDYVAPYHPNEYVQTALTGNRVSRKATILGSQNIILGGKCIIQHGAIIRGDLKRITPSSHASGTANQLQPIHIFSYYPMKVSDHVSVGANTVLEAASVGSHVEIGANCLVGRFVIIKDCARILDGSVVAPNTVIPSFSIFAGSPAKQVGELPETFAESCEAKMKDFYQRFRPAHER</sequence>
<evidence type="ECO:0000256" key="2">
    <source>
        <dbReference type="ARBA" id="ARBA00022490"/>
    </source>
</evidence>
<evidence type="ECO:0000256" key="1">
    <source>
        <dbReference type="ARBA" id="ARBA00004245"/>
    </source>
</evidence>
<dbReference type="SUPFAM" id="SSF51161">
    <property type="entry name" value="Trimeric LpxA-like enzymes"/>
    <property type="match status" value="1"/>
</dbReference>